<keyword evidence="7 8" id="KW-0472">Membrane</keyword>
<evidence type="ECO:0000313" key="10">
    <source>
        <dbReference type="Proteomes" id="UP001079657"/>
    </source>
</evidence>
<gene>
    <name evidence="9" type="ORF">OXH55_15575</name>
</gene>
<keyword evidence="10" id="KW-1185">Reference proteome</keyword>
<proteinExistence type="inferred from homology"/>
<dbReference type="PANTHER" id="PTHR34702">
    <property type="entry name" value="NA(+)/H(+) ANTIPORTER SUBUNIT F1"/>
    <property type="match status" value="1"/>
</dbReference>
<evidence type="ECO:0000256" key="2">
    <source>
        <dbReference type="ARBA" id="ARBA00009212"/>
    </source>
</evidence>
<comment type="similarity">
    <text evidence="2">Belongs to the CPA3 antiporters (TC 2.A.63) subunit F family.</text>
</comment>
<evidence type="ECO:0000256" key="3">
    <source>
        <dbReference type="ARBA" id="ARBA00022448"/>
    </source>
</evidence>
<protein>
    <submittedName>
        <fullName evidence="9">Monovalent cation/H+ antiporter complex subunit F</fullName>
    </submittedName>
</protein>
<name>A0ABT4CSK3_9CLOT</name>
<comment type="subcellular location">
    <subcellularLocation>
        <location evidence="1">Cell membrane</location>
        <topology evidence="1">Multi-pass membrane protein</topology>
    </subcellularLocation>
</comment>
<evidence type="ECO:0000256" key="1">
    <source>
        <dbReference type="ARBA" id="ARBA00004651"/>
    </source>
</evidence>
<keyword evidence="3" id="KW-0813">Transport</keyword>
<dbReference type="EMBL" id="JAPQES010000006">
    <property type="protein sequence ID" value="MCY6372055.1"/>
    <property type="molecule type" value="Genomic_DNA"/>
</dbReference>
<evidence type="ECO:0000256" key="8">
    <source>
        <dbReference type="SAM" id="Phobius"/>
    </source>
</evidence>
<reference evidence="9" key="1">
    <citation type="submission" date="2022-12" db="EMBL/GenBank/DDBJ databases">
        <authorList>
            <person name="Wang J."/>
        </authorList>
    </citation>
    <scope>NUCLEOTIDE SEQUENCE</scope>
    <source>
        <strain evidence="9">HY-42-06</strain>
    </source>
</reference>
<keyword evidence="4" id="KW-1003">Cell membrane</keyword>
<dbReference type="RefSeq" id="WP_268050971.1">
    <property type="nucleotide sequence ID" value="NZ_JAPQES010000006.1"/>
</dbReference>
<dbReference type="Pfam" id="PF04066">
    <property type="entry name" value="MrpF_PhaF"/>
    <property type="match status" value="1"/>
</dbReference>
<comment type="caution">
    <text evidence="9">The sequence shown here is derived from an EMBL/GenBank/DDBJ whole genome shotgun (WGS) entry which is preliminary data.</text>
</comment>
<sequence>MIKLLTFAILFLSATIFLCMFRAVKGPSAADRLVAINVVGTKTIVLILIVSFILHETYFIDVALVYALISFIASIVISKFVKI</sequence>
<accession>A0ABT4CSK3</accession>
<keyword evidence="6 8" id="KW-1133">Transmembrane helix</keyword>
<feature type="transmembrane region" description="Helical" evidence="8">
    <location>
        <begin position="33"/>
        <end position="55"/>
    </location>
</feature>
<evidence type="ECO:0000256" key="6">
    <source>
        <dbReference type="ARBA" id="ARBA00022989"/>
    </source>
</evidence>
<feature type="transmembrane region" description="Helical" evidence="8">
    <location>
        <begin position="62"/>
        <end position="81"/>
    </location>
</feature>
<dbReference type="Proteomes" id="UP001079657">
    <property type="component" value="Unassembled WGS sequence"/>
</dbReference>
<evidence type="ECO:0000256" key="7">
    <source>
        <dbReference type="ARBA" id="ARBA00023136"/>
    </source>
</evidence>
<evidence type="ECO:0000256" key="4">
    <source>
        <dbReference type="ARBA" id="ARBA00022475"/>
    </source>
</evidence>
<organism evidence="9 10">
    <name type="scientific">Clostridium ganghwense</name>
    <dbReference type="NCBI Taxonomy" id="312089"/>
    <lineage>
        <taxon>Bacteria</taxon>
        <taxon>Bacillati</taxon>
        <taxon>Bacillota</taxon>
        <taxon>Clostridia</taxon>
        <taxon>Eubacteriales</taxon>
        <taxon>Clostridiaceae</taxon>
        <taxon>Clostridium</taxon>
    </lineage>
</organism>
<evidence type="ECO:0000256" key="5">
    <source>
        <dbReference type="ARBA" id="ARBA00022692"/>
    </source>
</evidence>
<dbReference type="InterPro" id="IPR007208">
    <property type="entry name" value="MrpF/PhaF-like"/>
</dbReference>
<keyword evidence="5 8" id="KW-0812">Transmembrane</keyword>
<dbReference type="PANTHER" id="PTHR34702:SF1">
    <property type="entry name" value="NA(+)_H(+) ANTIPORTER SUBUNIT F"/>
    <property type="match status" value="1"/>
</dbReference>
<evidence type="ECO:0000313" key="9">
    <source>
        <dbReference type="EMBL" id="MCY6372055.1"/>
    </source>
</evidence>